<evidence type="ECO:0008006" key="5">
    <source>
        <dbReference type="Google" id="ProtNLM"/>
    </source>
</evidence>
<feature type="coiled-coil region" evidence="1">
    <location>
        <begin position="3"/>
        <end position="30"/>
    </location>
</feature>
<dbReference type="EMBL" id="JAHKPV010000001">
    <property type="protein sequence ID" value="MBU2873162.1"/>
    <property type="molecule type" value="Genomic_DNA"/>
</dbReference>
<evidence type="ECO:0000313" key="3">
    <source>
        <dbReference type="EMBL" id="MBU2873162.1"/>
    </source>
</evidence>
<dbReference type="RefSeq" id="WP_216007011.1">
    <property type="nucleotide sequence ID" value="NZ_JAHKPV010000001.1"/>
</dbReference>
<gene>
    <name evidence="3" type="ORF">KO508_03990</name>
</gene>
<feature type="transmembrane region" description="Helical" evidence="2">
    <location>
        <begin position="88"/>
        <end position="105"/>
    </location>
</feature>
<keyword evidence="2" id="KW-0812">Transmembrane</keyword>
<name>A0ABS6A4R1_9GAMM</name>
<keyword evidence="4" id="KW-1185">Reference proteome</keyword>
<keyword evidence="2" id="KW-0472">Membrane</keyword>
<reference evidence="3 4" key="1">
    <citation type="submission" date="2021-05" db="EMBL/GenBank/DDBJ databases">
        <title>Draft genomes of bacteria isolated from model marine particles.</title>
        <authorList>
            <person name="Datta M.S."/>
            <person name="Schwartzman J.A."/>
            <person name="Enke T.N."/>
            <person name="Saavedra J."/>
            <person name="Cermak N."/>
            <person name="Cordero O.X."/>
        </authorList>
    </citation>
    <scope>NUCLEOTIDE SEQUENCE [LARGE SCALE GENOMIC DNA]</scope>
    <source>
        <strain evidence="3 4">D2M19</strain>
    </source>
</reference>
<organism evidence="3 4">
    <name type="scientific">Marinobacter salexigens</name>
    <dbReference type="NCBI Taxonomy" id="1925763"/>
    <lineage>
        <taxon>Bacteria</taxon>
        <taxon>Pseudomonadati</taxon>
        <taxon>Pseudomonadota</taxon>
        <taxon>Gammaproteobacteria</taxon>
        <taxon>Pseudomonadales</taxon>
        <taxon>Marinobacteraceae</taxon>
        <taxon>Marinobacter</taxon>
    </lineage>
</organism>
<evidence type="ECO:0000256" key="1">
    <source>
        <dbReference type="SAM" id="Coils"/>
    </source>
</evidence>
<evidence type="ECO:0000256" key="2">
    <source>
        <dbReference type="SAM" id="Phobius"/>
    </source>
</evidence>
<proteinExistence type="predicted"/>
<keyword evidence="1" id="KW-0175">Coiled coil</keyword>
<comment type="caution">
    <text evidence="3">The sequence shown here is derived from an EMBL/GenBank/DDBJ whole genome shotgun (WGS) entry which is preliminary data.</text>
</comment>
<dbReference type="Proteomes" id="UP000753376">
    <property type="component" value="Unassembled WGS sequence"/>
</dbReference>
<evidence type="ECO:0000313" key="4">
    <source>
        <dbReference type="Proteomes" id="UP000753376"/>
    </source>
</evidence>
<sequence>MEKQTAKDDYARVKEDLQLLREDMASLTKAVADGQKANASNLKDEISREAQAVFDNLRKRGDAALTRATEAGSQTVEGVEHKIEERPFLSIILMFLAGVIVGKMLDR</sequence>
<keyword evidence="2" id="KW-1133">Transmembrane helix</keyword>
<accession>A0ABS6A4R1</accession>
<protein>
    <recommendedName>
        <fullName evidence="5">DUF883 domain-containing protein</fullName>
    </recommendedName>
</protein>